<dbReference type="PANTHER" id="PTHR43280:SF11">
    <property type="entry name" value="RCS-SPECIFIC HTH-TYPE TRANSCRIPTIONAL ACTIVATOR RCLR"/>
    <property type="match status" value="1"/>
</dbReference>
<dbReference type="PROSITE" id="PS01124">
    <property type="entry name" value="HTH_ARAC_FAMILY_2"/>
    <property type="match status" value="1"/>
</dbReference>
<dbReference type="Pfam" id="PF12852">
    <property type="entry name" value="Cupin_6"/>
    <property type="match status" value="1"/>
</dbReference>
<evidence type="ECO:0000256" key="1">
    <source>
        <dbReference type="ARBA" id="ARBA00023015"/>
    </source>
</evidence>
<dbReference type="InterPro" id="IPR009057">
    <property type="entry name" value="Homeodomain-like_sf"/>
</dbReference>
<name>A0A2A4X023_9GAMM</name>
<keyword evidence="3" id="KW-0804">Transcription</keyword>
<dbReference type="InterPro" id="IPR018062">
    <property type="entry name" value="HTH_AraC-typ_CS"/>
</dbReference>
<dbReference type="InterPro" id="IPR032783">
    <property type="entry name" value="AraC_lig"/>
</dbReference>
<gene>
    <name evidence="5" type="ORF">COB20_12900</name>
</gene>
<organism evidence="5 6">
    <name type="scientific">SAR86 cluster bacterium</name>
    <dbReference type="NCBI Taxonomy" id="2030880"/>
    <lineage>
        <taxon>Bacteria</taxon>
        <taxon>Pseudomonadati</taxon>
        <taxon>Pseudomonadota</taxon>
        <taxon>Gammaproteobacteria</taxon>
        <taxon>SAR86 cluster</taxon>
    </lineage>
</organism>
<dbReference type="InterPro" id="IPR020449">
    <property type="entry name" value="Tscrpt_reg_AraC-type_HTH"/>
</dbReference>
<dbReference type="EMBL" id="NVUL01000075">
    <property type="protein sequence ID" value="PCI75417.1"/>
    <property type="molecule type" value="Genomic_DNA"/>
</dbReference>
<dbReference type="InterPro" id="IPR011051">
    <property type="entry name" value="RmlC_Cupin_sf"/>
</dbReference>
<evidence type="ECO:0000256" key="3">
    <source>
        <dbReference type="ARBA" id="ARBA00023163"/>
    </source>
</evidence>
<comment type="caution">
    <text evidence="5">The sequence shown here is derived from an EMBL/GenBank/DDBJ whole genome shotgun (WGS) entry which is preliminary data.</text>
</comment>
<feature type="domain" description="HTH araC/xylS-type" evidence="4">
    <location>
        <begin position="211"/>
        <end position="309"/>
    </location>
</feature>
<protein>
    <submittedName>
        <fullName evidence="5">AraC family transcriptional regulator</fullName>
    </submittedName>
</protein>
<dbReference type="GO" id="GO:0043565">
    <property type="term" value="F:sequence-specific DNA binding"/>
    <property type="evidence" value="ECO:0007669"/>
    <property type="project" value="InterPro"/>
</dbReference>
<dbReference type="Gene3D" id="1.10.10.60">
    <property type="entry name" value="Homeodomain-like"/>
    <property type="match status" value="2"/>
</dbReference>
<accession>A0A2A4X023</accession>
<dbReference type="PRINTS" id="PR00032">
    <property type="entry name" value="HTHARAC"/>
</dbReference>
<dbReference type="Pfam" id="PF12833">
    <property type="entry name" value="HTH_18"/>
    <property type="match status" value="1"/>
</dbReference>
<dbReference type="SUPFAM" id="SSF46689">
    <property type="entry name" value="Homeodomain-like"/>
    <property type="match status" value="1"/>
</dbReference>
<evidence type="ECO:0000256" key="2">
    <source>
        <dbReference type="ARBA" id="ARBA00023125"/>
    </source>
</evidence>
<dbReference type="AlphaFoldDB" id="A0A2A4X023"/>
<dbReference type="SMART" id="SM00342">
    <property type="entry name" value="HTH_ARAC"/>
    <property type="match status" value="1"/>
</dbReference>
<evidence type="ECO:0000313" key="6">
    <source>
        <dbReference type="Proteomes" id="UP000218767"/>
    </source>
</evidence>
<dbReference type="InterPro" id="IPR014710">
    <property type="entry name" value="RmlC-like_jellyroll"/>
</dbReference>
<evidence type="ECO:0000259" key="4">
    <source>
        <dbReference type="PROSITE" id="PS01124"/>
    </source>
</evidence>
<dbReference type="PROSITE" id="PS00041">
    <property type="entry name" value="HTH_ARAC_FAMILY_1"/>
    <property type="match status" value="1"/>
</dbReference>
<dbReference type="PANTHER" id="PTHR43280">
    <property type="entry name" value="ARAC-FAMILY TRANSCRIPTIONAL REGULATOR"/>
    <property type="match status" value="1"/>
</dbReference>
<dbReference type="Proteomes" id="UP000218767">
    <property type="component" value="Unassembled WGS sequence"/>
</dbReference>
<dbReference type="InterPro" id="IPR018060">
    <property type="entry name" value="HTH_AraC"/>
</dbReference>
<dbReference type="GO" id="GO:0003700">
    <property type="term" value="F:DNA-binding transcription factor activity"/>
    <property type="evidence" value="ECO:0007669"/>
    <property type="project" value="InterPro"/>
</dbReference>
<keyword evidence="2" id="KW-0238">DNA-binding</keyword>
<dbReference type="Gene3D" id="2.60.120.10">
    <property type="entry name" value="Jelly Rolls"/>
    <property type="match status" value="1"/>
</dbReference>
<dbReference type="SUPFAM" id="SSF51182">
    <property type="entry name" value="RmlC-like cupins"/>
    <property type="match status" value="1"/>
</dbReference>
<sequence length="319" mass="35450">MDLLSSVLAHMKLTGTLYFRTSFTSPWGVKVPLHPNVSRFHYVHRGRCIVRVGSEASPVQLEQGDLIIINRGAEHTLFSDLDEEHLAAELETVISESGFTGYGTLVYGEASSKQESQLVCGHFAFDENAKHPLIDKLPSYILIRNYGDTAGSWMEHTLRIIGSEAATDNIGASLISLKLSEIIFAQALRVFLKSEENSNSELRGFVDSNISKALKEVHIDPSRSWNLGELAAIAGLSRTGFVSRFTSLMSETPLTYITNWRMQVARKMLVESNAPIIEVAESSGYQSEASFGRVFKKHFDLAPASYRRFNQSVLVDETN</sequence>
<keyword evidence="1" id="KW-0805">Transcription regulation</keyword>
<reference evidence="6" key="1">
    <citation type="submission" date="2017-08" db="EMBL/GenBank/DDBJ databases">
        <title>A dynamic microbial community with high functional redundancy inhabits the cold, oxic subseafloor aquifer.</title>
        <authorList>
            <person name="Tully B.J."/>
            <person name="Wheat C.G."/>
            <person name="Glazer B.T."/>
            <person name="Huber J.A."/>
        </authorList>
    </citation>
    <scope>NUCLEOTIDE SEQUENCE [LARGE SCALE GENOMIC DNA]</scope>
</reference>
<proteinExistence type="predicted"/>
<evidence type="ECO:0000313" key="5">
    <source>
        <dbReference type="EMBL" id="PCI75417.1"/>
    </source>
</evidence>